<reference evidence="2" key="1">
    <citation type="submission" date="2007-07" db="EMBL/GenBank/DDBJ databases">
        <title>PCAP assembly of the Caenorhabditis remanei genome.</title>
        <authorList>
            <consortium name="The Caenorhabditis remanei Sequencing Consortium"/>
            <person name="Wilson R.K."/>
        </authorList>
    </citation>
    <scope>NUCLEOTIDE SEQUENCE [LARGE SCALE GENOMIC DNA]</scope>
    <source>
        <strain evidence="2">PB4641</strain>
    </source>
</reference>
<dbReference type="EMBL" id="DS268444">
    <property type="protein sequence ID" value="EFP01617.1"/>
    <property type="molecule type" value="Genomic_DNA"/>
</dbReference>
<gene>
    <name evidence="2" type="ORF">CRE_23340</name>
</gene>
<dbReference type="PANTHER" id="PTHR23014:SF1">
    <property type="entry name" value="DUF38 DOMAIN-CONTAINING PROTEIN-RELATED"/>
    <property type="match status" value="1"/>
</dbReference>
<dbReference type="InParanoid" id="E3MGY5"/>
<dbReference type="GeneID" id="9808776"/>
<evidence type="ECO:0000259" key="1">
    <source>
        <dbReference type="PROSITE" id="PS50181"/>
    </source>
</evidence>
<dbReference type="RefSeq" id="XP_003104464.2">
    <property type="nucleotide sequence ID" value="XM_003104416.2"/>
</dbReference>
<dbReference type="InterPro" id="IPR002900">
    <property type="entry name" value="DUF38/FTH_CAE_spp"/>
</dbReference>
<dbReference type="Pfam" id="PF01827">
    <property type="entry name" value="FTH"/>
    <property type="match status" value="1"/>
</dbReference>
<dbReference type="CTD" id="9808776"/>
<organism evidence="3">
    <name type="scientific">Caenorhabditis remanei</name>
    <name type="common">Caenorhabditis vulgaris</name>
    <dbReference type="NCBI Taxonomy" id="31234"/>
    <lineage>
        <taxon>Eukaryota</taxon>
        <taxon>Metazoa</taxon>
        <taxon>Ecdysozoa</taxon>
        <taxon>Nematoda</taxon>
        <taxon>Chromadorea</taxon>
        <taxon>Rhabditida</taxon>
        <taxon>Rhabditina</taxon>
        <taxon>Rhabditomorpha</taxon>
        <taxon>Rhabditoidea</taxon>
        <taxon>Rhabditidae</taxon>
        <taxon>Peloderinae</taxon>
        <taxon>Caenorhabditis</taxon>
    </lineage>
</organism>
<dbReference type="SMART" id="SM00256">
    <property type="entry name" value="FBOX"/>
    <property type="match status" value="1"/>
</dbReference>
<dbReference type="OrthoDB" id="5910808at2759"/>
<dbReference type="PANTHER" id="PTHR23014">
    <property type="entry name" value="F-BOX A PROTEIN"/>
    <property type="match status" value="1"/>
</dbReference>
<dbReference type="Proteomes" id="UP000008281">
    <property type="component" value="Unassembled WGS sequence"/>
</dbReference>
<evidence type="ECO:0000313" key="2">
    <source>
        <dbReference type="EMBL" id="EFP01617.1"/>
    </source>
</evidence>
<protein>
    <recommendedName>
        <fullName evidence="1">F-box domain-containing protein</fullName>
    </recommendedName>
</protein>
<name>E3MGY5_CAERE</name>
<evidence type="ECO:0000313" key="3">
    <source>
        <dbReference type="Proteomes" id="UP000008281"/>
    </source>
</evidence>
<dbReference type="KEGG" id="crq:GCK72_021464"/>
<accession>E3MGY5</accession>
<dbReference type="FunCoup" id="E3MGY5">
    <property type="interactions" value="23"/>
</dbReference>
<dbReference type="HOGENOM" id="CLU_030831_3_1_1"/>
<proteinExistence type="predicted"/>
<keyword evidence="3" id="KW-1185">Reference proteome</keyword>
<dbReference type="Pfam" id="PF00646">
    <property type="entry name" value="F-box"/>
    <property type="match status" value="1"/>
</dbReference>
<sequence length="321" mass="37421">MTSQTLLVDFPAVIKSKVLEKLNIYSILTLRKVCHNLREFIGKNQSKATDTVIDINLRGSSIEIALTLQETKRIYLYNNENECTMSWGYLDDFNSITFENECFIDVFLREFEAIMKHHWRPVLDSVSVEMYGNRDYSNLHNMLNKIKYLHSEKISFEDCNPIQIGEMFSFFDVKCLNKIVIEDCFKKTADEDLLPITSTVHWKSARCVVYRGKDFDLKIQDFLHFSDVEIKCNSTPIQDIASLKEEFLKSPTLTRFVIKNYYYPTERLSAVFGDPSTQSDNEWFFRIPNSEDVVHLTESLLDISFSRIKNKDVPVGAVIKY</sequence>
<dbReference type="PROSITE" id="PS50181">
    <property type="entry name" value="FBOX"/>
    <property type="match status" value="1"/>
</dbReference>
<dbReference type="AlphaFoldDB" id="E3MGY5"/>
<dbReference type="InterPro" id="IPR001810">
    <property type="entry name" value="F-box_dom"/>
</dbReference>
<feature type="domain" description="F-box" evidence="1">
    <location>
        <begin position="4"/>
        <end position="52"/>
    </location>
</feature>